<accession>Q8MRI1</accession>
<dbReference type="SUPFAM" id="SSF52540">
    <property type="entry name" value="P-loop containing nucleoside triphosphate hydrolases"/>
    <property type="match status" value="1"/>
</dbReference>
<dbReference type="EMBL" id="AY119610">
    <property type="protein sequence ID" value="AAM50264.1"/>
    <property type="molecule type" value="mRNA"/>
</dbReference>
<dbReference type="GO" id="GO:0003723">
    <property type="term" value="F:RNA binding"/>
    <property type="evidence" value="ECO:0007669"/>
    <property type="project" value="InterPro"/>
</dbReference>
<accession>Q9V7X9</accession>
<evidence type="ECO:0000259" key="2">
    <source>
        <dbReference type="Pfam" id="PF13086"/>
    </source>
</evidence>
<dbReference type="AlphaFoldDB" id="Q8MRI1"/>
<evidence type="ECO:0000313" key="5">
    <source>
        <dbReference type="FlyBase" id="FBgn0034187"/>
    </source>
</evidence>
<dbReference type="OrthoDB" id="6513042at2759"/>
<dbReference type="CDD" id="cd18808">
    <property type="entry name" value="SF1_C_Upf1"/>
    <property type="match status" value="1"/>
</dbReference>
<organism evidence="4">
    <name type="scientific">Drosophila melanogaster</name>
    <name type="common">Fruit fly</name>
    <dbReference type="NCBI Taxonomy" id="7227"/>
    <lineage>
        <taxon>Eukaryota</taxon>
        <taxon>Metazoa</taxon>
        <taxon>Ecdysozoa</taxon>
        <taxon>Arthropoda</taxon>
        <taxon>Hexapoda</taxon>
        <taxon>Insecta</taxon>
        <taxon>Pterygota</taxon>
        <taxon>Neoptera</taxon>
        <taxon>Endopterygota</taxon>
        <taxon>Diptera</taxon>
        <taxon>Brachycera</taxon>
        <taxon>Muscomorpha</taxon>
        <taxon>Ephydroidea</taxon>
        <taxon>Drosophilidae</taxon>
        <taxon>Drosophila</taxon>
        <taxon>Sophophora</taxon>
    </lineage>
</organism>
<dbReference type="GO" id="GO:0032574">
    <property type="term" value="F:5'-3' RNA helicase activity"/>
    <property type="evidence" value="ECO:0007669"/>
    <property type="project" value="InterPro"/>
</dbReference>
<dbReference type="Bgee" id="FBgn0034187">
    <property type="expression patterns" value="Expressed in midgut large flat cell (Drosophila) in digestive tract and 40 other cell types or tissues"/>
</dbReference>
<feature type="domain" description="DNA2/NAM7 helicase helicase" evidence="2">
    <location>
        <begin position="312"/>
        <end position="412"/>
    </location>
</feature>
<dbReference type="Gene3D" id="3.40.50.300">
    <property type="entry name" value="P-loop containing nucleotide triphosphate hydrolases"/>
    <property type="match status" value="2"/>
</dbReference>
<dbReference type="InterPro" id="IPR047187">
    <property type="entry name" value="SF1_C_Upf1"/>
</dbReference>
<dbReference type="InterPro" id="IPR041677">
    <property type="entry name" value="DNA2/NAM7_AAA_11"/>
</dbReference>
<dbReference type="InterPro" id="IPR027417">
    <property type="entry name" value="P-loop_NTPase"/>
</dbReference>
<keyword evidence="1" id="KW-0943">RNA-mediated gene silencing</keyword>
<dbReference type="ExpressionAtlas" id="Q8MRI1">
    <property type="expression patterns" value="baseline and differential"/>
</dbReference>
<dbReference type="InterPro" id="IPR026122">
    <property type="entry name" value="MOV-10/SDE3_DEXXQ/H-box"/>
</dbReference>
<dbReference type="InterPro" id="IPR045055">
    <property type="entry name" value="DNA2/NAM7-like"/>
</dbReference>
<dbReference type="GO" id="GO:0031047">
    <property type="term" value="P:regulatory ncRNA-mediated gene silencing"/>
    <property type="evidence" value="ECO:0007669"/>
    <property type="project" value="UniProtKB-KW"/>
</dbReference>
<dbReference type="FlyBase" id="FBgn0034187">
    <property type="gene designation" value="Mov10"/>
</dbReference>
<gene>
    <name evidence="5" type="primary">Mov10</name>
    <name evidence="4 5" type="ORF">CG6967</name>
</gene>
<evidence type="ECO:0000259" key="3">
    <source>
        <dbReference type="Pfam" id="PF13087"/>
    </source>
</evidence>
<dbReference type="PhylomeDB" id="Q8MRI1"/>
<sequence length="825" mass="93324">MHQTEDLKLIDRQLSKIARKRYKWQEKNKTTFVLCTHGMVNDDDKVKQCNPEEKQQQLLSMMRELPYYPPSNEMIEANTNQDLSANNSVFGDFMKTKRLEFYNVCSVMQTLLTIDDLSNMELYAQLIQSDVPVQRVSKLTYKITFKSTPVNAEDFVAPNLDQVVLVPKASLLASPLPKQLVLALLPHPHEDLEPGDPMLRHVASVDKVSSTTVHVRFSRKHKAVLSGQRFYAIIRSRRLTIRYMYRALNLLQESPLVRRYLFPFPSWLTQLVDNSQIKVCCDGHLPNWMQGRPQEPATPTSLSLLNSTIYSNAEQLEAVQRIVAGPSTQGPYILFGPPGTGKTTTIVEAILQLRLQQPQSRILVTAGSNSACDTIALKLCEYIESNIRLQEHFAQQKLPEPDHQLIRVYSRSIYEKGFASVPSLLLKNSNCSKSIYDHIKASRIVKYGIIVATLCTVARLVTDTLGRYNFFTHIFIDEAGASTEPEALIGIMGIKQTADCHVILSGDHKQLGAVIKSNRAASLGLSRSLMERLLQSDCYKSDENGNYDRNRQMRLCRNYRSHPQIVRLFNELYYNGELKAQAPAMDVNLAANWSVLTNPQFPIIFQATHGVTNREQNSTSSYNNLEAEVICWYVKRLINDRVVGQEDVGIVAPYTAQGKLVTKLLQSKGYPNVEVGSVETYQGREKTIIIASLVKSFTNMGFMCNPRRVNVLLSRAKALLILVGNPVTLRHHSDFKFVINECKKHGTYLLKKRDSGQRPHILIKADESNEESSSEPEDEDDKLIPSYARMQQHTDAAIHKIKAHPTNENDQLANSFKISMSKLSI</sequence>
<dbReference type="AGR" id="FB:FBgn0034187"/>
<feature type="domain" description="DNA2/NAM7 helicase helicase" evidence="2">
    <location>
        <begin position="434"/>
        <end position="517"/>
    </location>
</feature>
<feature type="domain" description="DNA2/NAM7 helicase-like C-terminal" evidence="3">
    <location>
        <begin position="525"/>
        <end position="725"/>
    </location>
</feature>
<dbReference type="Pfam" id="PF13086">
    <property type="entry name" value="AAA_11"/>
    <property type="match status" value="2"/>
</dbReference>
<dbReference type="HOGENOM" id="CLU_001666_6_4_1"/>
<dbReference type="InterPro" id="IPR041679">
    <property type="entry name" value="DNA2/NAM7-like_C"/>
</dbReference>
<evidence type="ECO:0000256" key="1">
    <source>
        <dbReference type="ARBA" id="ARBA00023158"/>
    </source>
</evidence>
<dbReference type="PANTHER" id="PTHR10887:SF419">
    <property type="entry name" value="RNA HELICASE MOV10L1"/>
    <property type="match status" value="1"/>
</dbReference>
<name>Q8MRI1_DROME</name>
<protein>
    <submittedName>
        <fullName evidence="4">LD34829p</fullName>
    </submittedName>
</protein>
<evidence type="ECO:0000313" key="4">
    <source>
        <dbReference type="EMBL" id="AAM50264.1"/>
    </source>
</evidence>
<proteinExistence type="evidence at transcript level"/>
<reference evidence="4" key="1">
    <citation type="submission" date="2002-06" db="EMBL/GenBank/DDBJ databases">
        <authorList>
            <person name="Stapleton M."/>
            <person name="Brokstein P."/>
            <person name="Hong L."/>
            <person name="Agbayani A."/>
            <person name="Carlson J."/>
            <person name="Champe M."/>
            <person name="Chavez C."/>
            <person name="Dorsett V."/>
            <person name="Dresnek D."/>
            <person name="Farfan D."/>
            <person name="Frise E."/>
            <person name="George R."/>
            <person name="Gonzalez M."/>
            <person name="Guarin H."/>
            <person name="Kronmiller B."/>
            <person name="Li P."/>
            <person name="Liao G."/>
            <person name="Miranda A."/>
            <person name="Mungall C.J."/>
            <person name="Nunoo J."/>
            <person name="Pacleb J."/>
            <person name="Paragas V."/>
            <person name="Park S."/>
            <person name="Patel S."/>
            <person name="Phouanenavong S."/>
            <person name="Wan K."/>
            <person name="Yu C."/>
            <person name="Lewis S.E."/>
            <person name="Rubin G.M."/>
            <person name="Celniker S."/>
        </authorList>
    </citation>
    <scope>NUCLEOTIDE SEQUENCE</scope>
    <source>
        <strain evidence="4">Berkeley</strain>
    </source>
</reference>
<dbReference type="VEuPathDB" id="VectorBase:FBgn0034187"/>
<dbReference type="PANTHER" id="PTHR10887">
    <property type="entry name" value="DNA2/NAM7 HELICASE FAMILY"/>
    <property type="match status" value="1"/>
</dbReference>
<dbReference type="CDD" id="cd18038">
    <property type="entry name" value="DEXXQc_Helz-like"/>
    <property type="match status" value="1"/>
</dbReference>
<dbReference type="UCSC" id="CG6967-RC">
    <property type="organism name" value="d. melanogaster"/>
</dbReference>
<dbReference type="Pfam" id="PF13087">
    <property type="entry name" value="AAA_12"/>
    <property type="match status" value="1"/>
</dbReference>